<comment type="pathway">
    <text evidence="1 5">Carbohydrate metabolism; hexose metabolism.</text>
</comment>
<sequence>MAFATGGNFPPARDDPGTVMMNADRYTLVNGALRAVLTNLGARLLELHVPDRDGALADIVLGRPDLETSASDETYMGSTAGRYANRIRGGRLSVDGRDYALTLNEGENHLHGGVHGFDKRLWRAEHVDEHTVRFHLESPDGDQGYPGALAASVTYALGPDALSIDFAATTDAPTVVNLVHHSYFNLGGHDSGTVLDHVLRIDASAYLPVDDDLLPTGEVRPVDATPFDFRTPKPIGRDLGQVRQAGAGRTTADRGNYDHNWVLDGTGTREVVVLTDPASGRRLTLSSDQPGVQVYSGGYLAGVTGKAPVERYPAYAGVTLETQLFPDSPHHPHFPSAEVRPGDRYTHHMRLAFDTVGR</sequence>
<keyword evidence="4 5" id="KW-0119">Carbohydrate metabolism</keyword>
<dbReference type="PANTHER" id="PTHR10091">
    <property type="entry name" value="ALDOSE-1-EPIMERASE"/>
    <property type="match status" value="1"/>
</dbReference>
<evidence type="ECO:0000256" key="1">
    <source>
        <dbReference type="ARBA" id="ARBA00005028"/>
    </source>
</evidence>
<evidence type="ECO:0000313" key="10">
    <source>
        <dbReference type="Proteomes" id="UP000619260"/>
    </source>
</evidence>
<keyword evidence="3 5" id="KW-0413">Isomerase</keyword>
<dbReference type="GO" id="GO:0033499">
    <property type="term" value="P:galactose catabolic process via UDP-galactose, Leloir pathway"/>
    <property type="evidence" value="ECO:0007669"/>
    <property type="project" value="TreeGrafter"/>
</dbReference>
<comment type="caution">
    <text evidence="9">The sequence shown here is derived from an EMBL/GenBank/DDBJ whole genome shotgun (WGS) entry which is preliminary data.</text>
</comment>
<protein>
    <recommendedName>
        <fullName evidence="5">Aldose 1-epimerase</fullName>
        <ecNumber evidence="5">5.1.3.3</ecNumber>
    </recommendedName>
</protein>
<feature type="binding site" evidence="8">
    <location>
        <begin position="85"/>
        <end position="86"/>
    </location>
    <ligand>
        <name>beta-D-galactose</name>
        <dbReference type="ChEBI" id="CHEBI:27667"/>
    </ligand>
</feature>
<feature type="active site" description="Proton donor" evidence="6">
    <location>
        <position position="181"/>
    </location>
</feature>
<evidence type="ECO:0000256" key="8">
    <source>
        <dbReference type="PIRSR" id="PIRSR005096-3"/>
    </source>
</evidence>
<keyword evidence="10" id="KW-1185">Reference proteome</keyword>
<feature type="active site" description="Proton acceptor" evidence="6">
    <location>
        <position position="321"/>
    </location>
</feature>
<evidence type="ECO:0000256" key="4">
    <source>
        <dbReference type="ARBA" id="ARBA00023277"/>
    </source>
</evidence>
<evidence type="ECO:0000256" key="5">
    <source>
        <dbReference type="PIRNR" id="PIRNR005096"/>
    </source>
</evidence>
<dbReference type="InterPro" id="IPR014718">
    <property type="entry name" value="GH-type_carb-bd"/>
</dbReference>
<name>A0A8J3YGX6_9ACTN</name>
<dbReference type="NCBIfam" id="NF008277">
    <property type="entry name" value="PRK11055.1"/>
    <property type="match status" value="1"/>
</dbReference>
<proteinExistence type="inferred from homology"/>
<dbReference type="InterPro" id="IPR047215">
    <property type="entry name" value="Galactose_mutarotase-like"/>
</dbReference>
<evidence type="ECO:0000256" key="3">
    <source>
        <dbReference type="ARBA" id="ARBA00023235"/>
    </source>
</evidence>
<dbReference type="EMBL" id="BOPF01000002">
    <property type="protein sequence ID" value="GIJ43800.1"/>
    <property type="molecule type" value="Genomic_DNA"/>
</dbReference>
<evidence type="ECO:0000256" key="7">
    <source>
        <dbReference type="PIRSR" id="PIRSR005096-2"/>
    </source>
</evidence>
<dbReference type="SUPFAM" id="SSF74650">
    <property type="entry name" value="Galactose mutarotase-like"/>
    <property type="match status" value="1"/>
</dbReference>
<dbReference type="RefSeq" id="WP_203897344.1">
    <property type="nucleotide sequence ID" value="NZ_BOPF01000002.1"/>
</dbReference>
<comment type="similarity">
    <text evidence="2 5">Belongs to the aldose epimerase family.</text>
</comment>
<dbReference type="UniPathway" id="UPA00242"/>
<dbReference type="InterPro" id="IPR011013">
    <property type="entry name" value="Gal_mutarotase_sf_dom"/>
</dbReference>
<evidence type="ECO:0000313" key="9">
    <source>
        <dbReference type="EMBL" id="GIJ43800.1"/>
    </source>
</evidence>
<feature type="binding site" evidence="7">
    <location>
        <position position="258"/>
    </location>
    <ligand>
        <name>beta-D-galactose</name>
        <dbReference type="ChEBI" id="CHEBI:27667"/>
    </ligand>
</feature>
<reference evidence="9" key="1">
    <citation type="submission" date="2021-01" db="EMBL/GenBank/DDBJ databases">
        <title>Whole genome shotgun sequence of Virgisporangium aliadipatigenens NBRC 105644.</title>
        <authorList>
            <person name="Komaki H."/>
            <person name="Tamura T."/>
        </authorList>
    </citation>
    <scope>NUCLEOTIDE SEQUENCE</scope>
    <source>
        <strain evidence="9">NBRC 105644</strain>
    </source>
</reference>
<dbReference type="PIRSF" id="PIRSF005096">
    <property type="entry name" value="GALM"/>
    <property type="match status" value="1"/>
</dbReference>
<dbReference type="Gene3D" id="2.70.98.10">
    <property type="match status" value="1"/>
</dbReference>
<feature type="binding site" evidence="8">
    <location>
        <begin position="181"/>
        <end position="183"/>
    </location>
    <ligand>
        <name>beta-D-galactose</name>
        <dbReference type="ChEBI" id="CHEBI:27667"/>
    </ligand>
</feature>
<dbReference type="EC" id="5.1.3.3" evidence="5"/>
<dbReference type="CDD" id="cd09019">
    <property type="entry name" value="galactose_mutarotase_like"/>
    <property type="match status" value="1"/>
</dbReference>
<dbReference type="GO" id="GO:0030246">
    <property type="term" value="F:carbohydrate binding"/>
    <property type="evidence" value="ECO:0007669"/>
    <property type="project" value="InterPro"/>
</dbReference>
<accession>A0A8J3YGX6</accession>
<dbReference type="PANTHER" id="PTHR10091:SF0">
    <property type="entry name" value="GALACTOSE MUTAROTASE"/>
    <property type="match status" value="1"/>
</dbReference>
<comment type="catalytic activity">
    <reaction evidence="5">
        <text>alpha-D-glucose = beta-D-glucose</text>
        <dbReference type="Rhea" id="RHEA:10264"/>
        <dbReference type="ChEBI" id="CHEBI:15903"/>
        <dbReference type="ChEBI" id="CHEBI:17925"/>
        <dbReference type="EC" id="5.1.3.3"/>
    </reaction>
</comment>
<dbReference type="Proteomes" id="UP000619260">
    <property type="component" value="Unassembled WGS sequence"/>
</dbReference>
<dbReference type="InterPro" id="IPR008183">
    <property type="entry name" value="Aldose_1/G6P_1-epimerase"/>
</dbReference>
<dbReference type="Pfam" id="PF01263">
    <property type="entry name" value="Aldose_epim"/>
    <property type="match status" value="1"/>
</dbReference>
<evidence type="ECO:0000256" key="6">
    <source>
        <dbReference type="PIRSR" id="PIRSR005096-1"/>
    </source>
</evidence>
<evidence type="ECO:0000256" key="2">
    <source>
        <dbReference type="ARBA" id="ARBA00006206"/>
    </source>
</evidence>
<organism evidence="9 10">
    <name type="scientific">Virgisporangium aliadipatigenens</name>
    <dbReference type="NCBI Taxonomy" id="741659"/>
    <lineage>
        <taxon>Bacteria</taxon>
        <taxon>Bacillati</taxon>
        <taxon>Actinomycetota</taxon>
        <taxon>Actinomycetes</taxon>
        <taxon>Micromonosporales</taxon>
        <taxon>Micromonosporaceae</taxon>
        <taxon>Virgisporangium</taxon>
    </lineage>
</organism>
<dbReference type="InterPro" id="IPR015443">
    <property type="entry name" value="Aldose_1-epimerase"/>
</dbReference>
<dbReference type="AlphaFoldDB" id="A0A8J3YGX6"/>
<dbReference type="GO" id="GO:0006006">
    <property type="term" value="P:glucose metabolic process"/>
    <property type="evidence" value="ECO:0007669"/>
    <property type="project" value="TreeGrafter"/>
</dbReference>
<gene>
    <name evidence="9" type="ORF">Val02_06860</name>
</gene>
<dbReference type="GO" id="GO:0004034">
    <property type="term" value="F:aldose 1-epimerase activity"/>
    <property type="evidence" value="ECO:0007669"/>
    <property type="project" value="UniProtKB-EC"/>
</dbReference>